<dbReference type="InterPro" id="IPR025870">
    <property type="entry name" value="Glyoxalase-like_dom"/>
</dbReference>
<evidence type="ECO:0000313" key="3">
    <source>
        <dbReference type="Proteomes" id="UP000199050"/>
    </source>
</evidence>
<dbReference type="Gene3D" id="3.10.180.10">
    <property type="entry name" value="2,3-Dihydroxybiphenyl 1,2-Dioxygenase, domain 1"/>
    <property type="match status" value="2"/>
</dbReference>
<protein>
    <submittedName>
        <fullName evidence="2">Glyoxalase-like domain-containing protein</fullName>
    </submittedName>
</protein>
<gene>
    <name evidence="2" type="ORF">SAMN05216192_1056</name>
</gene>
<dbReference type="OrthoDB" id="9815599at2"/>
<dbReference type="Proteomes" id="UP000199050">
    <property type="component" value="Unassembled WGS sequence"/>
</dbReference>
<reference evidence="3" key="1">
    <citation type="submission" date="2016-10" db="EMBL/GenBank/DDBJ databases">
        <authorList>
            <person name="Varghese N."/>
            <person name="Submissions S."/>
        </authorList>
    </citation>
    <scope>NUCLEOTIDE SEQUENCE [LARGE SCALE GENOMIC DNA]</scope>
    <source>
        <strain evidence="3">CGMCC 1.11012</strain>
    </source>
</reference>
<sequence>MKFMGPIILVENLERSRDFYERILKQKVLIDFGVTIGETMEIVIKHLYHQGLSIDEVVRKTAMPKAFVEETIQLLN</sequence>
<dbReference type="Pfam" id="PF12681">
    <property type="entry name" value="Glyoxalase_2"/>
    <property type="match status" value="1"/>
</dbReference>
<proteinExistence type="predicted"/>
<accession>A0A1G8K1U9</accession>
<evidence type="ECO:0000259" key="1">
    <source>
        <dbReference type="Pfam" id="PF12681"/>
    </source>
</evidence>
<keyword evidence="3" id="KW-1185">Reference proteome</keyword>
<dbReference type="SUPFAM" id="SSF54593">
    <property type="entry name" value="Glyoxalase/Bleomycin resistance protein/Dihydroxybiphenyl dioxygenase"/>
    <property type="match status" value="1"/>
</dbReference>
<dbReference type="AlphaFoldDB" id="A0A1G8K1U9"/>
<dbReference type="InterPro" id="IPR029068">
    <property type="entry name" value="Glyas_Bleomycin-R_OHBP_Dase"/>
</dbReference>
<feature type="domain" description="Glyoxalase-like" evidence="1">
    <location>
        <begin position="3"/>
        <end position="64"/>
    </location>
</feature>
<name>A0A1G8K1U9_9BACL</name>
<evidence type="ECO:0000313" key="2">
    <source>
        <dbReference type="EMBL" id="SDI37347.1"/>
    </source>
</evidence>
<organism evidence="2 3">
    <name type="scientific">Paenibacillus typhae</name>
    <dbReference type="NCBI Taxonomy" id="1174501"/>
    <lineage>
        <taxon>Bacteria</taxon>
        <taxon>Bacillati</taxon>
        <taxon>Bacillota</taxon>
        <taxon>Bacilli</taxon>
        <taxon>Bacillales</taxon>
        <taxon>Paenibacillaceae</taxon>
        <taxon>Paenibacillus</taxon>
    </lineage>
</organism>
<dbReference type="EMBL" id="FNDX01000005">
    <property type="protein sequence ID" value="SDI37347.1"/>
    <property type="molecule type" value="Genomic_DNA"/>
</dbReference>